<feature type="region of interest" description="Disordered" evidence="1">
    <location>
        <begin position="1"/>
        <end position="57"/>
    </location>
</feature>
<sequence>MAGLYGHPMPTLVPDFSSSSESDESDGFSSPPLGCAPMTASLSSKATSPPPGLSIPSQEAALYLGPISSATSPLPFRSRTFASFSRFSSHSAPPRSHSPCRDGAPSTSPTRRRRSHSKQRRSRQCASSPVSPSELEARYKSFSERSALGNCELDVPDVGCLAGF</sequence>
<evidence type="ECO:0000313" key="3">
    <source>
        <dbReference type="Proteomes" id="UP000053257"/>
    </source>
</evidence>
<dbReference type="AlphaFoldDB" id="A0A0C3S8E6"/>
<dbReference type="Proteomes" id="UP000053257">
    <property type="component" value="Unassembled WGS sequence"/>
</dbReference>
<dbReference type="HOGENOM" id="CLU_137508_0_0_1"/>
<evidence type="ECO:0000256" key="1">
    <source>
        <dbReference type="SAM" id="MobiDB-lite"/>
    </source>
</evidence>
<keyword evidence="3" id="KW-1185">Reference proteome</keyword>
<feature type="compositionally biased region" description="Basic residues" evidence="1">
    <location>
        <begin position="110"/>
        <end position="123"/>
    </location>
</feature>
<evidence type="ECO:0000313" key="2">
    <source>
        <dbReference type="EMBL" id="KIP07332.1"/>
    </source>
</evidence>
<reference evidence="2 3" key="1">
    <citation type="journal article" date="2014" name="PLoS Genet.">
        <title>Analysis of the Phlebiopsis gigantea genome, transcriptome and secretome provides insight into its pioneer colonization strategies of wood.</title>
        <authorList>
            <person name="Hori C."/>
            <person name="Ishida T."/>
            <person name="Igarashi K."/>
            <person name="Samejima M."/>
            <person name="Suzuki H."/>
            <person name="Master E."/>
            <person name="Ferreira P."/>
            <person name="Ruiz-Duenas F.J."/>
            <person name="Held B."/>
            <person name="Canessa P."/>
            <person name="Larrondo L.F."/>
            <person name="Schmoll M."/>
            <person name="Druzhinina I.S."/>
            <person name="Kubicek C.P."/>
            <person name="Gaskell J.A."/>
            <person name="Kersten P."/>
            <person name="St John F."/>
            <person name="Glasner J."/>
            <person name="Sabat G."/>
            <person name="Splinter BonDurant S."/>
            <person name="Syed K."/>
            <person name="Yadav J."/>
            <person name="Mgbeahuruike A.C."/>
            <person name="Kovalchuk A."/>
            <person name="Asiegbu F.O."/>
            <person name="Lackner G."/>
            <person name="Hoffmeister D."/>
            <person name="Rencoret J."/>
            <person name="Gutierrez A."/>
            <person name="Sun H."/>
            <person name="Lindquist E."/>
            <person name="Barry K."/>
            <person name="Riley R."/>
            <person name="Grigoriev I.V."/>
            <person name="Henrissat B."/>
            <person name="Kues U."/>
            <person name="Berka R.M."/>
            <person name="Martinez A.T."/>
            <person name="Covert S.F."/>
            <person name="Blanchette R.A."/>
            <person name="Cullen D."/>
        </authorList>
    </citation>
    <scope>NUCLEOTIDE SEQUENCE [LARGE SCALE GENOMIC DNA]</scope>
    <source>
        <strain evidence="2 3">11061_1 CR5-6</strain>
    </source>
</reference>
<name>A0A0C3S8E6_PHLG1</name>
<organism evidence="2 3">
    <name type="scientific">Phlebiopsis gigantea (strain 11061_1 CR5-6)</name>
    <name type="common">White-rot fungus</name>
    <name type="synonym">Peniophora gigantea</name>
    <dbReference type="NCBI Taxonomy" id="745531"/>
    <lineage>
        <taxon>Eukaryota</taxon>
        <taxon>Fungi</taxon>
        <taxon>Dikarya</taxon>
        <taxon>Basidiomycota</taxon>
        <taxon>Agaricomycotina</taxon>
        <taxon>Agaricomycetes</taxon>
        <taxon>Polyporales</taxon>
        <taxon>Phanerochaetaceae</taxon>
        <taxon>Phlebiopsis</taxon>
    </lineage>
</organism>
<proteinExistence type="predicted"/>
<accession>A0A0C3S8E6</accession>
<protein>
    <submittedName>
        <fullName evidence="2">Uncharacterized protein</fullName>
    </submittedName>
</protein>
<dbReference type="EMBL" id="KN840499">
    <property type="protein sequence ID" value="KIP07332.1"/>
    <property type="molecule type" value="Genomic_DNA"/>
</dbReference>
<dbReference type="OrthoDB" id="10549145at2759"/>
<feature type="region of interest" description="Disordered" evidence="1">
    <location>
        <begin position="87"/>
        <end position="134"/>
    </location>
</feature>
<feature type="compositionally biased region" description="Low complexity" evidence="1">
    <location>
        <begin position="87"/>
        <end position="97"/>
    </location>
</feature>
<gene>
    <name evidence="2" type="ORF">PHLGIDRAFT_30055</name>
</gene>